<protein>
    <submittedName>
        <fullName evidence="7">RNA-binding protein with multiple splicing 2,Protein couch potato,RNA-binding protein with multiple splicing</fullName>
    </submittedName>
</protein>
<dbReference type="InterPro" id="IPR034788">
    <property type="entry name" value="Cpo_RRM"/>
</dbReference>
<dbReference type="GO" id="GO:0005634">
    <property type="term" value="C:nucleus"/>
    <property type="evidence" value="ECO:0007669"/>
    <property type="project" value="UniProtKB-SubCell"/>
</dbReference>
<feature type="signal peptide" evidence="6">
    <location>
        <begin position="1"/>
        <end position="18"/>
    </location>
</feature>
<keyword evidence="3" id="KW-0539">Nucleus</keyword>
<dbReference type="FunFam" id="3.30.70.330:FF:000037">
    <property type="entry name" value="RNA-binding protein with multiple splicing 2"/>
    <property type="match status" value="1"/>
</dbReference>
<feature type="compositionally biased region" description="Low complexity" evidence="5">
    <location>
        <begin position="132"/>
        <end position="148"/>
    </location>
</feature>
<evidence type="ECO:0000313" key="7">
    <source>
        <dbReference type="EMBL" id="CAF2971408.1"/>
    </source>
</evidence>
<dbReference type="PANTHER" id="PTHR10501">
    <property type="entry name" value="U1 SMALL NUCLEAR RIBONUCLEOPROTEIN A/U2 SMALL NUCLEAR RIBONUCLEOPROTEIN B"/>
    <property type="match status" value="1"/>
</dbReference>
<gene>
    <name evidence="7" type="ORF">LSAA_11824</name>
</gene>
<dbReference type="InterPro" id="IPR000504">
    <property type="entry name" value="RRM_dom"/>
</dbReference>
<dbReference type="Pfam" id="PF00076">
    <property type="entry name" value="RRM_1"/>
    <property type="match status" value="1"/>
</dbReference>
<evidence type="ECO:0000256" key="6">
    <source>
        <dbReference type="SAM" id="SignalP"/>
    </source>
</evidence>
<dbReference type="OrthoDB" id="431169at2759"/>
<dbReference type="Gene3D" id="3.30.70.330">
    <property type="match status" value="1"/>
</dbReference>
<reference evidence="7" key="1">
    <citation type="submission" date="2021-02" db="EMBL/GenBank/DDBJ databases">
        <authorList>
            <person name="Bekaert M."/>
        </authorList>
    </citation>
    <scope>NUCLEOTIDE SEQUENCE</scope>
    <source>
        <strain evidence="7">IoA-00</strain>
    </source>
</reference>
<name>A0A7R8HBC9_LEPSM</name>
<evidence type="ECO:0000256" key="1">
    <source>
        <dbReference type="ARBA" id="ARBA00004123"/>
    </source>
</evidence>
<evidence type="ECO:0000256" key="4">
    <source>
        <dbReference type="PROSITE-ProRule" id="PRU00176"/>
    </source>
</evidence>
<dbReference type="CDD" id="cd12684">
    <property type="entry name" value="RRM_cpo"/>
    <property type="match status" value="1"/>
</dbReference>
<feature type="compositionally biased region" description="Basic residues" evidence="5">
    <location>
        <begin position="100"/>
        <end position="111"/>
    </location>
</feature>
<evidence type="ECO:0000256" key="2">
    <source>
        <dbReference type="ARBA" id="ARBA00022884"/>
    </source>
</evidence>
<dbReference type="GO" id="GO:0003723">
    <property type="term" value="F:RNA binding"/>
    <property type="evidence" value="ECO:0007669"/>
    <property type="project" value="UniProtKB-UniRule"/>
</dbReference>
<organism evidence="7 8">
    <name type="scientific">Lepeophtheirus salmonis</name>
    <name type="common">Salmon louse</name>
    <name type="synonym">Caligus salmonis</name>
    <dbReference type="NCBI Taxonomy" id="72036"/>
    <lineage>
        <taxon>Eukaryota</taxon>
        <taxon>Metazoa</taxon>
        <taxon>Ecdysozoa</taxon>
        <taxon>Arthropoda</taxon>
        <taxon>Crustacea</taxon>
        <taxon>Multicrustacea</taxon>
        <taxon>Hexanauplia</taxon>
        <taxon>Copepoda</taxon>
        <taxon>Siphonostomatoida</taxon>
        <taxon>Caligidae</taxon>
        <taxon>Lepeophtheirus</taxon>
    </lineage>
</organism>
<comment type="subcellular location">
    <subcellularLocation>
        <location evidence="1">Nucleus</location>
    </subcellularLocation>
</comment>
<dbReference type="EMBL" id="HG994585">
    <property type="protein sequence ID" value="CAF2971408.1"/>
    <property type="molecule type" value="Genomic_DNA"/>
</dbReference>
<feature type="region of interest" description="Disordered" evidence="5">
    <location>
        <begin position="90"/>
        <end position="177"/>
    </location>
</feature>
<dbReference type="InterPro" id="IPR012677">
    <property type="entry name" value="Nucleotide-bd_a/b_plait_sf"/>
</dbReference>
<feature type="compositionally biased region" description="Low complexity" evidence="5">
    <location>
        <begin position="157"/>
        <end position="171"/>
    </location>
</feature>
<evidence type="ECO:0000313" key="8">
    <source>
        <dbReference type="Proteomes" id="UP000675881"/>
    </source>
</evidence>
<sequence>MDSQNLLLLQIAFTVAVTEELSLYASCSASKTTTTATASSGGVNNHHNLPTHPNQQIVAITATQQPQTLKTPLVINHIHPGGVGLISGQLSTSPDTSDHKKLRLNSSHHQHIQQQHLHTSPSTIGGGGVILNNNSRASTTPSSSSSCKNNHKETTTNNSSNMESSGNLSQSIDSVSTVNGEEEVRTLFVSGLPMDTKPRELYLLFRAYEGYEGSLLKVTSKNGKTSSPVGFVTFNTRAGADAAKQDLQQGVRFDPDSPQTIRLEFAKSNTKVSKPKQAPPAPTLSQPPLVHPLTGQALSPAFIHGADFPITSGLTTTIASLFVI</sequence>
<dbReference type="Proteomes" id="UP000675881">
    <property type="component" value="Chromosome 6"/>
</dbReference>
<keyword evidence="8" id="KW-1185">Reference proteome</keyword>
<dbReference type="AlphaFoldDB" id="A0A7R8HBC9"/>
<evidence type="ECO:0000256" key="5">
    <source>
        <dbReference type="SAM" id="MobiDB-lite"/>
    </source>
</evidence>
<evidence type="ECO:0000256" key="3">
    <source>
        <dbReference type="ARBA" id="ARBA00023242"/>
    </source>
</evidence>
<accession>A0A7R8HBC9</accession>
<dbReference type="InterPro" id="IPR035979">
    <property type="entry name" value="RBD_domain_sf"/>
</dbReference>
<dbReference type="SMART" id="SM00360">
    <property type="entry name" value="RRM"/>
    <property type="match status" value="1"/>
</dbReference>
<feature type="region of interest" description="Disordered" evidence="5">
    <location>
        <begin position="268"/>
        <end position="290"/>
    </location>
</feature>
<proteinExistence type="predicted"/>
<keyword evidence="6" id="KW-0732">Signal</keyword>
<feature type="chain" id="PRO_5043870857" evidence="6">
    <location>
        <begin position="19"/>
        <end position="324"/>
    </location>
</feature>
<keyword evidence="2 4" id="KW-0694">RNA-binding</keyword>
<dbReference type="PROSITE" id="PS50102">
    <property type="entry name" value="RRM"/>
    <property type="match status" value="1"/>
</dbReference>
<dbReference type="SUPFAM" id="SSF54928">
    <property type="entry name" value="RNA-binding domain, RBD"/>
    <property type="match status" value="1"/>
</dbReference>